<gene>
    <name evidence="2" type="ORF">EHS24_003710</name>
</gene>
<reference evidence="2 3" key="1">
    <citation type="submission" date="2018-11" db="EMBL/GenBank/DDBJ databases">
        <title>Genome sequence of Apiotrichum porosum DSM 27194.</title>
        <authorList>
            <person name="Aliyu H."/>
            <person name="Gorte O."/>
            <person name="Ochsenreither K."/>
        </authorList>
    </citation>
    <scope>NUCLEOTIDE SEQUENCE [LARGE SCALE GENOMIC DNA]</scope>
    <source>
        <strain evidence="2 3">DSM 27194</strain>
    </source>
</reference>
<accession>A0A427XE36</accession>
<dbReference type="AlphaFoldDB" id="A0A427XE36"/>
<comment type="caution">
    <text evidence="2">The sequence shown here is derived from an EMBL/GenBank/DDBJ whole genome shotgun (WGS) entry which is preliminary data.</text>
</comment>
<evidence type="ECO:0000313" key="3">
    <source>
        <dbReference type="Proteomes" id="UP000279236"/>
    </source>
</evidence>
<evidence type="ECO:0000256" key="1">
    <source>
        <dbReference type="SAM" id="MobiDB-lite"/>
    </source>
</evidence>
<feature type="region of interest" description="Disordered" evidence="1">
    <location>
        <begin position="1"/>
        <end position="35"/>
    </location>
</feature>
<protein>
    <submittedName>
        <fullName evidence="2">Uncharacterized protein</fullName>
    </submittedName>
</protein>
<dbReference type="EMBL" id="RSCE01000018">
    <property type="protein sequence ID" value="RSH77082.1"/>
    <property type="molecule type" value="Genomic_DNA"/>
</dbReference>
<organism evidence="2 3">
    <name type="scientific">Apiotrichum porosum</name>
    <dbReference type="NCBI Taxonomy" id="105984"/>
    <lineage>
        <taxon>Eukaryota</taxon>
        <taxon>Fungi</taxon>
        <taxon>Dikarya</taxon>
        <taxon>Basidiomycota</taxon>
        <taxon>Agaricomycotina</taxon>
        <taxon>Tremellomycetes</taxon>
        <taxon>Trichosporonales</taxon>
        <taxon>Trichosporonaceae</taxon>
        <taxon>Apiotrichum</taxon>
    </lineage>
</organism>
<sequence length="362" mass="40479">MSEDTDGPQAAGRTGQPIGSRKRARTDGLPTPQSGLPQASILRAAYFPHILERIMAHSSLAALLVLRASSKYYKAKVDGLLGNGVHLVVTSTTASSAAASVRRLGHHNDQGVPSTPFLLALVTVPEFRGAINEYIASEIMGSCHQDIRAVRLPQYRGRYIRFPVSHTLVVSCDAYLHKGFDPPTEALVLWSAIPACVTKLVVNIGVNELVQCPTIDTRTVRMFLKYPFNVKELVLVFRPSDIPLRLVAPFPTVAGDNDSRRNLHDELYRCVQAYVTGNVRVTLVDCALLFYRRRAVSINEAEKEIRSRFRRAATSALKDCDEQIVRRFGFRIKVDTVLRFFTPEEYNEEVGDEQYQIETYID</sequence>
<name>A0A427XE36_9TREE</name>
<dbReference type="RefSeq" id="XP_028472229.1">
    <property type="nucleotide sequence ID" value="XM_028619360.1"/>
</dbReference>
<keyword evidence="3" id="KW-1185">Reference proteome</keyword>
<evidence type="ECO:0000313" key="2">
    <source>
        <dbReference type="EMBL" id="RSH77082.1"/>
    </source>
</evidence>
<proteinExistence type="predicted"/>
<dbReference type="GeneID" id="39588253"/>
<dbReference type="Proteomes" id="UP000279236">
    <property type="component" value="Unassembled WGS sequence"/>
</dbReference>